<dbReference type="GO" id="GO:0032259">
    <property type="term" value="P:methylation"/>
    <property type="evidence" value="ECO:0007669"/>
    <property type="project" value="UniProtKB-KW"/>
</dbReference>
<evidence type="ECO:0000313" key="6">
    <source>
        <dbReference type="Proteomes" id="UP001596052"/>
    </source>
</evidence>
<dbReference type="PANTHER" id="PTHR32183:SF6">
    <property type="entry name" value="CYSTEINE SULFINATE DESULFINASE_CYSTEINE DESULFURASE AND RELATED ENZYMES"/>
    <property type="match status" value="1"/>
</dbReference>
<name>A0ABW0KT72_9BACT</name>
<dbReference type="GO" id="GO:0008168">
    <property type="term" value="F:methyltransferase activity"/>
    <property type="evidence" value="ECO:0007669"/>
    <property type="project" value="UniProtKB-KW"/>
</dbReference>
<dbReference type="InterPro" id="IPR029063">
    <property type="entry name" value="SAM-dependent_MTases_sf"/>
</dbReference>
<evidence type="ECO:0000256" key="3">
    <source>
        <dbReference type="ARBA" id="ARBA00022679"/>
    </source>
</evidence>
<gene>
    <name evidence="5" type="ORF">ACFQDI_17615</name>
</gene>
<evidence type="ECO:0000313" key="5">
    <source>
        <dbReference type="EMBL" id="MFC5456688.1"/>
    </source>
</evidence>
<keyword evidence="4" id="KW-0949">S-adenosyl-L-methionine</keyword>
<dbReference type="Gene3D" id="3.40.50.150">
    <property type="entry name" value="Vaccinia Virus protein VP39"/>
    <property type="match status" value="1"/>
</dbReference>
<reference evidence="6" key="1">
    <citation type="journal article" date="2019" name="Int. J. Syst. Evol. Microbiol.">
        <title>The Global Catalogue of Microorganisms (GCM) 10K type strain sequencing project: providing services to taxonomists for standard genome sequencing and annotation.</title>
        <authorList>
            <consortium name="The Broad Institute Genomics Platform"/>
            <consortium name="The Broad Institute Genome Sequencing Center for Infectious Disease"/>
            <person name="Wu L."/>
            <person name="Ma J."/>
        </authorList>
    </citation>
    <scope>NUCLEOTIDE SEQUENCE [LARGE SCALE GENOMIC DNA]</scope>
    <source>
        <strain evidence="6">CGMCC 4.1469</strain>
    </source>
</reference>
<dbReference type="PROSITE" id="PS51585">
    <property type="entry name" value="SAM_MT_TPMT"/>
    <property type="match status" value="1"/>
</dbReference>
<protein>
    <submittedName>
        <fullName evidence="5">Methyltransferase domain-containing protein</fullName>
    </submittedName>
</protein>
<proteinExistence type="predicted"/>
<dbReference type="Pfam" id="PF05724">
    <property type="entry name" value="TPMT"/>
    <property type="match status" value="1"/>
</dbReference>
<dbReference type="CDD" id="cd02440">
    <property type="entry name" value="AdoMet_MTases"/>
    <property type="match status" value="1"/>
</dbReference>
<organism evidence="5 6">
    <name type="scientific">Prosthecobacter fluviatilis</name>
    <dbReference type="NCBI Taxonomy" id="445931"/>
    <lineage>
        <taxon>Bacteria</taxon>
        <taxon>Pseudomonadati</taxon>
        <taxon>Verrucomicrobiota</taxon>
        <taxon>Verrucomicrobiia</taxon>
        <taxon>Verrucomicrobiales</taxon>
        <taxon>Verrucomicrobiaceae</taxon>
        <taxon>Prosthecobacter</taxon>
    </lineage>
</organism>
<keyword evidence="6" id="KW-1185">Reference proteome</keyword>
<accession>A0ABW0KT72</accession>
<keyword evidence="1" id="KW-0597">Phosphoprotein</keyword>
<dbReference type="SUPFAM" id="SSF53335">
    <property type="entry name" value="S-adenosyl-L-methionine-dependent methyltransferases"/>
    <property type="match status" value="1"/>
</dbReference>
<dbReference type="Proteomes" id="UP001596052">
    <property type="component" value="Unassembled WGS sequence"/>
</dbReference>
<evidence type="ECO:0000256" key="2">
    <source>
        <dbReference type="ARBA" id="ARBA00022603"/>
    </source>
</evidence>
<comment type="caution">
    <text evidence="5">The sequence shown here is derived from an EMBL/GenBank/DDBJ whole genome shotgun (WGS) entry which is preliminary data.</text>
</comment>
<sequence>MNITNWDQAYQENFTPWDKGLPAPPLAEWLEHNTLTGRVLVPGCGVGHDVAHLVSRGIDAHGLDIAPTAVERARAHYPQLAERFVCADLFEFRGEYDAIVEHTCLCALPPEWRTKYRDAVAGLLKPGGLFVGVFFINPEMDPGETGPPFGIAHDELSALFAPRFEVLESCIPAKAYPGREGRECFRVMRLTAA</sequence>
<evidence type="ECO:0000256" key="1">
    <source>
        <dbReference type="ARBA" id="ARBA00022553"/>
    </source>
</evidence>
<dbReference type="InterPro" id="IPR008854">
    <property type="entry name" value="TPMT"/>
</dbReference>
<dbReference type="RefSeq" id="WP_377169176.1">
    <property type="nucleotide sequence ID" value="NZ_JBHSMQ010000006.1"/>
</dbReference>
<dbReference type="EMBL" id="JBHSMQ010000006">
    <property type="protein sequence ID" value="MFC5456688.1"/>
    <property type="molecule type" value="Genomic_DNA"/>
</dbReference>
<evidence type="ECO:0000256" key="4">
    <source>
        <dbReference type="ARBA" id="ARBA00022691"/>
    </source>
</evidence>
<keyword evidence="3" id="KW-0808">Transferase</keyword>
<keyword evidence="2 5" id="KW-0489">Methyltransferase</keyword>
<dbReference type="PANTHER" id="PTHR32183">
    <property type="match status" value="1"/>
</dbReference>